<feature type="compositionally biased region" description="Low complexity" evidence="1">
    <location>
        <begin position="239"/>
        <end position="255"/>
    </location>
</feature>
<evidence type="ECO:0000313" key="4">
    <source>
        <dbReference type="Proteomes" id="UP001596200"/>
    </source>
</evidence>
<dbReference type="EMBL" id="JBHSPU010000020">
    <property type="protein sequence ID" value="MFC5916131.1"/>
    <property type="molecule type" value="Genomic_DNA"/>
</dbReference>
<proteinExistence type="predicted"/>
<organism evidence="3 4">
    <name type="scientific">Streptomyces pulveraceus</name>
    <dbReference type="NCBI Taxonomy" id="68258"/>
    <lineage>
        <taxon>Bacteria</taxon>
        <taxon>Bacillati</taxon>
        <taxon>Actinomycetota</taxon>
        <taxon>Actinomycetes</taxon>
        <taxon>Kitasatosporales</taxon>
        <taxon>Streptomycetaceae</taxon>
        <taxon>Streptomyces</taxon>
    </lineage>
</organism>
<dbReference type="RefSeq" id="WP_344507260.1">
    <property type="nucleotide sequence ID" value="NZ_BAAATU010000001.1"/>
</dbReference>
<feature type="transmembrane region" description="Helical" evidence="2">
    <location>
        <begin position="337"/>
        <end position="357"/>
    </location>
</feature>
<feature type="region of interest" description="Disordered" evidence="1">
    <location>
        <begin position="1"/>
        <end position="44"/>
    </location>
</feature>
<feature type="compositionally biased region" description="Low complexity" evidence="1">
    <location>
        <begin position="209"/>
        <end position="229"/>
    </location>
</feature>
<evidence type="ECO:0000313" key="3">
    <source>
        <dbReference type="EMBL" id="MFC5916131.1"/>
    </source>
</evidence>
<feature type="compositionally biased region" description="Low complexity" evidence="1">
    <location>
        <begin position="121"/>
        <end position="150"/>
    </location>
</feature>
<keyword evidence="2" id="KW-0472">Membrane</keyword>
<feature type="compositionally biased region" description="Basic and acidic residues" evidence="1">
    <location>
        <begin position="298"/>
        <end position="309"/>
    </location>
</feature>
<protein>
    <submittedName>
        <fullName evidence="3">Uncharacterized protein</fullName>
    </submittedName>
</protein>
<keyword evidence="2" id="KW-1133">Transmembrane helix</keyword>
<reference evidence="4" key="1">
    <citation type="journal article" date="2019" name="Int. J. Syst. Evol. Microbiol.">
        <title>The Global Catalogue of Microorganisms (GCM) 10K type strain sequencing project: providing services to taxonomists for standard genome sequencing and annotation.</title>
        <authorList>
            <consortium name="The Broad Institute Genomics Platform"/>
            <consortium name="The Broad Institute Genome Sequencing Center for Infectious Disease"/>
            <person name="Wu L."/>
            <person name="Ma J."/>
        </authorList>
    </citation>
    <scope>NUCLEOTIDE SEQUENCE [LARGE SCALE GENOMIC DNA]</scope>
    <source>
        <strain evidence="4">JCM 4147</strain>
    </source>
</reference>
<keyword evidence="4" id="KW-1185">Reference proteome</keyword>
<accession>A0ABW1GRN5</accession>
<dbReference type="Proteomes" id="UP001596200">
    <property type="component" value="Unassembled WGS sequence"/>
</dbReference>
<feature type="compositionally biased region" description="Polar residues" evidence="1">
    <location>
        <begin position="29"/>
        <end position="38"/>
    </location>
</feature>
<feature type="compositionally biased region" description="Low complexity" evidence="1">
    <location>
        <begin position="8"/>
        <end position="25"/>
    </location>
</feature>
<feature type="compositionally biased region" description="Basic residues" evidence="1">
    <location>
        <begin position="268"/>
        <end position="277"/>
    </location>
</feature>
<evidence type="ECO:0000256" key="1">
    <source>
        <dbReference type="SAM" id="MobiDB-lite"/>
    </source>
</evidence>
<gene>
    <name evidence="3" type="ORF">ACFP1B_22300</name>
</gene>
<evidence type="ECO:0000256" key="2">
    <source>
        <dbReference type="SAM" id="Phobius"/>
    </source>
</evidence>
<comment type="caution">
    <text evidence="3">The sequence shown here is derived from an EMBL/GenBank/DDBJ whole genome shotgun (WGS) entry which is preliminary data.</text>
</comment>
<sequence>MTELSTEPVAGDTAATAPAPVTPKAESPAPSTTPQSAKATVAHTPGGWPALPLAVTGTNSAVSALAAAALAGGPVAAAVAATGACALGAAAVSRTRRTRAASHAATGATHRTGVRAGGRSGASRMSASHASGSVGRAGARTARGTNRAGGKSTGAGVSLGKQRTPHQSRGGPASASARHGQTAPAKPRSAGPGSGGSGRIGQVKELRAAQKTAAPTRAAQRTQTTAARRVVADTRRAAKAAARTTPATASGKSPSGRGGGSGASGPTRARRPGRLGRARAVVAAKARAMREKHRQRRDQRTEHAVEGKRAAVRKAPARRAARRALWRSAARFQQRHLLAVVLAAPVGVLGLLTTPLGRRLGWPWLMHPGRRLYRLLLDRAQQEKADRDAAIRARIEEEEAAADAADEQDPNDIADQVERPAHLVPSTTPAVISGGENVSGFKFEEAATEMQAAAMLYEPDGCMEILAMVDGLPEALKMIAHVMQILAERSDSEFPLEKEVAAGFNDIYDLLLKASAGAEELPDIFRRVHEKDIARHEDPRNGTEAEKGWNV</sequence>
<feature type="compositionally biased region" description="Low complexity" evidence="1">
    <location>
        <begin position="101"/>
        <end position="111"/>
    </location>
</feature>
<keyword evidence="2" id="KW-0812">Transmembrane</keyword>
<feature type="region of interest" description="Disordered" evidence="1">
    <location>
        <begin position="98"/>
        <end position="316"/>
    </location>
</feature>
<name>A0ABW1GRN5_9ACTN</name>